<dbReference type="PANTHER" id="PTHR43103:SF3">
    <property type="entry name" value="ADP-L-GLYCERO-D-MANNO-HEPTOSE-6-EPIMERASE"/>
    <property type="match status" value="1"/>
</dbReference>
<dbReference type="SUPFAM" id="SSF51735">
    <property type="entry name" value="NAD(P)-binding Rossmann-fold domains"/>
    <property type="match status" value="1"/>
</dbReference>
<reference evidence="4 5" key="1">
    <citation type="submission" date="2013-08" db="EMBL/GenBank/DDBJ databases">
        <authorList>
            <person name="Huang J."/>
            <person name="Wang G."/>
        </authorList>
    </citation>
    <scope>NUCLEOTIDE SEQUENCE [LARGE SCALE GENOMIC DNA]</scope>
    <source>
        <strain evidence="4 5">BH030004</strain>
    </source>
</reference>
<evidence type="ECO:0000256" key="2">
    <source>
        <dbReference type="ARBA" id="ARBA00023277"/>
    </source>
</evidence>
<feature type="domain" description="NAD-dependent epimerase/dehydratase" evidence="3">
    <location>
        <begin position="4"/>
        <end position="224"/>
    </location>
</feature>
<dbReference type="Proteomes" id="UP000030403">
    <property type="component" value="Unassembled WGS sequence"/>
</dbReference>
<organism evidence="4 5">
    <name type="scientific">Pontibacillus marinus BH030004 = DSM 16465</name>
    <dbReference type="NCBI Taxonomy" id="1385511"/>
    <lineage>
        <taxon>Bacteria</taxon>
        <taxon>Bacillati</taxon>
        <taxon>Bacillota</taxon>
        <taxon>Bacilli</taxon>
        <taxon>Bacillales</taxon>
        <taxon>Bacillaceae</taxon>
        <taxon>Pontibacillus</taxon>
    </lineage>
</organism>
<sequence length="299" mass="34134">MTTLIIGAGMIGSFVAKEFSASGEKVILLGGKPDRSYIQKVSNMNRDMIVDKMILNEEDLLTVIDHDHVKNVIVCAGMMKNHLEKDSHMSIYNESQLNLSILYALSSSKRVQSVTYISSLGVYGDHMPEDKVKPKPNSMYGTVKLYNEHVYKKLHDLNPTIDVNIIRPIGVLGPCPKVSGNWMSQLVRNIYFSNKPIKVESNQDSLEILDVRDLSRVIYQTYKNHNGLCEKNVRSHQFYEVNTLLEHLCEAYEKEIRITYNDKSHNHVTNNLSKQIQPKGFFDLRSTLEMIGDFYNDEG</sequence>
<dbReference type="Pfam" id="PF01370">
    <property type="entry name" value="Epimerase"/>
    <property type="match status" value="1"/>
</dbReference>
<dbReference type="Gene3D" id="3.40.50.720">
    <property type="entry name" value="NAD(P)-binding Rossmann-like Domain"/>
    <property type="match status" value="1"/>
</dbReference>
<dbReference type="STRING" id="1385511.GCA_000425225_02436"/>
<evidence type="ECO:0000256" key="1">
    <source>
        <dbReference type="ARBA" id="ARBA00022857"/>
    </source>
</evidence>
<proteinExistence type="predicted"/>
<keyword evidence="2" id="KW-0119">Carbohydrate metabolism</keyword>
<keyword evidence="5" id="KW-1185">Reference proteome</keyword>
<evidence type="ECO:0000313" key="4">
    <source>
        <dbReference type="EMBL" id="KGX89690.1"/>
    </source>
</evidence>
<name>A0A0A5GEY9_9BACI</name>
<gene>
    <name evidence="4" type="ORF">N783_04725</name>
</gene>
<dbReference type="InterPro" id="IPR036291">
    <property type="entry name" value="NAD(P)-bd_dom_sf"/>
</dbReference>
<dbReference type="RefSeq" id="WP_027446141.1">
    <property type="nucleotide sequence ID" value="NZ_AULJ01000031.1"/>
</dbReference>
<dbReference type="EMBL" id="AVPF01000013">
    <property type="protein sequence ID" value="KGX89690.1"/>
    <property type="molecule type" value="Genomic_DNA"/>
</dbReference>
<dbReference type="OrthoDB" id="9801785at2"/>
<protein>
    <recommendedName>
        <fullName evidence="3">NAD-dependent epimerase/dehydratase domain-containing protein</fullName>
    </recommendedName>
</protein>
<accession>A0A0A5GEY9</accession>
<keyword evidence="1" id="KW-0521">NADP</keyword>
<evidence type="ECO:0000313" key="5">
    <source>
        <dbReference type="Proteomes" id="UP000030403"/>
    </source>
</evidence>
<evidence type="ECO:0000259" key="3">
    <source>
        <dbReference type="Pfam" id="PF01370"/>
    </source>
</evidence>
<dbReference type="PANTHER" id="PTHR43103">
    <property type="entry name" value="NUCLEOSIDE-DIPHOSPHATE-SUGAR EPIMERASE"/>
    <property type="match status" value="1"/>
</dbReference>
<dbReference type="InterPro" id="IPR001509">
    <property type="entry name" value="Epimerase_deHydtase"/>
</dbReference>
<dbReference type="AlphaFoldDB" id="A0A0A5GEY9"/>
<comment type="caution">
    <text evidence="4">The sequence shown here is derived from an EMBL/GenBank/DDBJ whole genome shotgun (WGS) entry which is preliminary data.</text>
</comment>